<dbReference type="InterPro" id="IPR001680">
    <property type="entry name" value="WD40_rpt"/>
</dbReference>
<dbReference type="FunFam" id="2.130.10.10:FF:000443">
    <property type="entry name" value="U4/U6 small nuclear ribonucleoprotein Prp4"/>
    <property type="match status" value="1"/>
</dbReference>
<dbReference type="InterPro" id="IPR036285">
    <property type="entry name" value="PRP4-like_sf"/>
</dbReference>
<dbReference type="SUPFAM" id="SSF158230">
    <property type="entry name" value="PRP4-like"/>
    <property type="match status" value="1"/>
</dbReference>
<protein>
    <recommendedName>
        <fullName evidence="6">Pre-mRNA processing factor 4 (PRP4)-like domain-containing protein</fullName>
    </recommendedName>
</protein>
<feature type="repeat" description="WD" evidence="3">
    <location>
        <begin position="364"/>
        <end position="405"/>
    </location>
</feature>
<feature type="region of interest" description="Disordered" evidence="5">
    <location>
        <begin position="40"/>
        <end position="66"/>
    </location>
</feature>
<keyword evidence="8" id="KW-1185">Reference proteome</keyword>
<dbReference type="Gene3D" id="2.130.10.10">
    <property type="entry name" value="YVTN repeat-like/Quinoprotein amine dehydrogenase"/>
    <property type="match status" value="3"/>
</dbReference>
<evidence type="ECO:0000259" key="6">
    <source>
        <dbReference type="SMART" id="SM00500"/>
    </source>
</evidence>
<dbReference type="CDD" id="cd00200">
    <property type="entry name" value="WD40"/>
    <property type="match status" value="1"/>
</dbReference>
<feature type="repeat" description="WD" evidence="3">
    <location>
        <begin position="329"/>
        <end position="355"/>
    </location>
</feature>
<dbReference type="GO" id="GO:0046540">
    <property type="term" value="C:U4/U6 x U5 tri-snRNP complex"/>
    <property type="evidence" value="ECO:0007669"/>
    <property type="project" value="TreeGrafter"/>
</dbReference>
<dbReference type="InterPro" id="IPR036322">
    <property type="entry name" value="WD40_repeat_dom_sf"/>
</dbReference>
<evidence type="ECO:0000313" key="8">
    <source>
        <dbReference type="Proteomes" id="UP001187531"/>
    </source>
</evidence>
<dbReference type="InterPro" id="IPR020472">
    <property type="entry name" value="WD40_PAC1"/>
</dbReference>
<dbReference type="FunFam" id="2.130.10.10:FF:001211">
    <property type="entry name" value="CBN-PRP-4 protein"/>
    <property type="match status" value="1"/>
</dbReference>
<feature type="coiled-coil region" evidence="4">
    <location>
        <begin position="144"/>
        <end position="210"/>
    </location>
</feature>
<dbReference type="GO" id="GO:0030621">
    <property type="term" value="F:U4 snRNA binding"/>
    <property type="evidence" value="ECO:0007669"/>
    <property type="project" value="TreeGrafter"/>
</dbReference>
<dbReference type="PROSITE" id="PS50294">
    <property type="entry name" value="WD_REPEATS_REGION"/>
    <property type="match status" value="4"/>
</dbReference>
<dbReference type="PRINTS" id="PR00320">
    <property type="entry name" value="GPROTEINBRPT"/>
</dbReference>
<keyword evidence="1 3" id="KW-0853">WD repeat</keyword>
<accession>A0AA88IGU1</accession>
<feature type="repeat" description="WD" evidence="3">
    <location>
        <begin position="406"/>
        <end position="447"/>
    </location>
</feature>
<reference evidence="7" key="1">
    <citation type="submission" date="2023-07" db="EMBL/GenBank/DDBJ databases">
        <title>Chromosome-level genome assembly of Artemia franciscana.</title>
        <authorList>
            <person name="Jo E."/>
        </authorList>
    </citation>
    <scope>NUCLEOTIDE SEQUENCE</scope>
    <source>
        <tissue evidence="7">Whole body</tissue>
    </source>
</reference>
<evidence type="ECO:0000256" key="1">
    <source>
        <dbReference type="ARBA" id="ARBA00022574"/>
    </source>
</evidence>
<dbReference type="EMBL" id="JAVRJZ010000001">
    <property type="protein sequence ID" value="KAK2727923.1"/>
    <property type="molecule type" value="Genomic_DNA"/>
</dbReference>
<dbReference type="InterPro" id="IPR015943">
    <property type="entry name" value="WD40/YVTN_repeat-like_dom_sf"/>
</dbReference>
<evidence type="ECO:0000256" key="5">
    <source>
        <dbReference type="SAM" id="MobiDB-lite"/>
    </source>
</evidence>
<dbReference type="Pfam" id="PF00400">
    <property type="entry name" value="WD40"/>
    <property type="match status" value="7"/>
</dbReference>
<feature type="repeat" description="WD" evidence="3">
    <location>
        <begin position="271"/>
        <end position="320"/>
    </location>
</feature>
<evidence type="ECO:0000256" key="3">
    <source>
        <dbReference type="PROSITE-ProRule" id="PRU00221"/>
    </source>
</evidence>
<keyword evidence="2" id="KW-0677">Repeat</keyword>
<name>A0AA88IGU1_ARTSF</name>
<dbReference type="InterPro" id="IPR019775">
    <property type="entry name" value="WD40_repeat_CS"/>
</dbReference>
<dbReference type="GO" id="GO:0000398">
    <property type="term" value="P:mRNA splicing, via spliceosome"/>
    <property type="evidence" value="ECO:0007669"/>
    <property type="project" value="TreeGrafter"/>
</dbReference>
<evidence type="ECO:0000256" key="4">
    <source>
        <dbReference type="SAM" id="Coils"/>
    </source>
</evidence>
<dbReference type="EMBL" id="JAVRJZ010000001">
    <property type="protein sequence ID" value="KAK2727924.1"/>
    <property type="molecule type" value="Genomic_DNA"/>
</dbReference>
<dbReference type="EMBL" id="JAVRJZ010000001">
    <property type="protein sequence ID" value="KAK2727925.1"/>
    <property type="molecule type" value="Genomic_DNA"/>
</dbReference>
<gene>
    <name evidence="7" type="ORF">QYM36_008409</name>
</gene>
<dbReference type="PROSITE" id="PS00678">
    <property type="entry name" value="WD_REPEATS_1"/>
    <property type="match status" value="2"/>
</dbReference>
<dbReference type="AlphaFoldDB" id="A0AA88IGU1"/>
<dbReference type="GO" id="GO:0017070">
    <property type="term" value="F:U6 snRNA binding"/>
    <property type="evidence" value="ECO:0007669"/>
    <property type="project" value="TreeGrafter"/>
</dbReference>
<comment type="caution">
    <text evidence="7">The sequence shown here is derived from an EMBL/GenBank/DDBJ whole genome shotgun (WGS) entry which is preliminary data.</text>
</comment>
<dbReference type="PANTHER" id="PTHR19846:SF0">
    <property type="entry name" value="PRE-MRNA PROCESSING FACTOR 4"/>
    <property type="match status" value="1"/>
</dbReference>
<dbReference type="Pfam" id="PF08799">
    <property type="entry name" value="PRP4"/>
    <property type="match status" value="1"/>
</dbReference>
<dbReference type="SMART" id="SM00320">
    <property type="entry name" value="WD40"/>
    <property type="match status" value="7"/>
</dbReference>
<feature type="repeat" description="WD" evidence="3">
    <location>
        <begin position="448"/>
        <end position="490"/>
    </location>
</feature>
<dbReference type="PROSITE" id="PS50082">
    <property type="entry name" value="WD_REPEATS_2"/>
    <property type="match status" value="7"/>
</dbReference>
<proteinExistence type="predicted"/>
<dbReference type="Proteomes" id="UP001187531">
    <property type="component" value="Unassembled WGS sequence"/>
</dbReference>
<evidence type="ECO:0000313" key="7">
    <source>
        <dbReference type="EMBL" id="KAK2727923.1"/>
    </source>
</evidence>
<feature type="repeat" description="WD" evidence="3">
    <location>
        <begin position="491"/>
        <end position="525"/>
    </location>
</feature>
<organism evidence="7 8">
    <name type="scientific">Artemia franciscana</name>
    <name type="common">Brine shrimp</name>
    <name type="synonym">Artemia sanfranciscana</name>
    <dbReference type="NCBI Taxonomy" id="6661"/>
    <lineage>
        <taxon>Eukaryota</taxon>
        <taxon>Metazoa</taxon>
        <taxon>Ecdysozoa</taxon>
        <taxon>Arthropoda</taxon>
        <taxon>Crustacea</taxon>
        <taxon>Branchiopoda</taxon>
        <taxon>Anostraca</taxon>
        <taxon>Artemiidae</taxon>
        <taxon>Artemia</taxon>
    </lineage>
</organism>
<dbReference type="Gene3D" id="4.10.280.110">
    <property type="entry name" value="Pre-mRNA processing factor 4 domain"/>
    <property type="match status" value="1"/>
</dbReference>
<feature type="compositionally biased region" description="Polar residues" evidence="5">
    <location>
        <begin position="40"/>
        <end position="50"/>
    </location>
</feature>
<dbReference type="PANTHER" id="PTHR19846">
    <property type="entry name" value="WD40 REPEAT PROTEIN"/>
    <property type="match status" value="1"/>
</dbReference>
<dbReference type="SMART" id="SM00500">
    <property type="entry name" value="SFM"/>
    <property type="match status" value="1"/>
</dbReference>
<sequence length="525" mass="59330">MADDEKLTIRKDKRVHYGSMEEKIKAGTAQVPRQPVVALTTGSTSPTVDLSDSGMSEEEIEEPSKEQHIYVSSEYLPMEKRESEDKIQALAEFERRKKAREIKVSTDDKEVKRYLRQIGEPICLFGEGPADRRNRLRELLSVLGEDAIIRKEEDEEKKAEVEREKETWFHEGPDSLKISRLYIAEYSLPKAKARLEKSRAEQELPEATKNGKIQEIIRRMQTVNISGSQIGDSRPISYCTFSPNGEYILTASWSGLCKLWSLPDIEMVQVYRGHDINVGAIEFHPQSTKSVEPTDVNMASCSHDGTVKLWSLESDEPIANIEGSAPFRVSRIKFHPSGRFLATCVHDSSWRMWDLVQLEEVLHQEGHSGPVYCIAYHPDGSLAVTGGLDSFGRVWDLRTGRCVMFMEGHLKGVLAVDFSPNGYHIASGSEDHSTKIWDLRRRDVLYTIPSHTNLVSGVKFEKNHGQFLVTTSYDNTAKVWAANTWQPLRTLQGHDGKIMGLDISPDGSQICTSSSDRTFKLWTPE</sequence>
<evidence type="ECO:0000256" key="2">
    <source>
        <dbReference type="ARBA" id="ARBA00022737"/>
    </source>
</evidence>
<dbReference type="InterPro" id="IPR014906">
    <property type="entry name" value="PRP4-like"/>
</dbReference>
<keyword evidence="4" id="KW-0175">Coiled coil</keyword>
<dbReference type="EMBL" id="JAVRJZ010000001">
    <property type="protein sequence ID" value="KAK2727922.1"/>
    <property type="molecule type" value="Genomic_DNA"/>
</dbReference>
<dbReference type="SUPFAM" id="SSF50978">
    <property type="entry name" value="WD40 repeat-like"/>
    <property type="match status" value="1"/>
</dbReference>
<feature type="repeat" description="WD" evidence="3">
    <location>
        <begin position="229"/>
        <end position="270"/>
    </location>
</feature>
<feature type="domain" description="Pre-mRNA processing factor 4 (PRP4)-like" evidence="6">
    <location>
        <begin position="106"/>
        <end position="158"/>
    </location>
</feature>